<keyword evidence="1" id="KW-0694">RNA-binding</keyword>
<feature type="compositionally biased region" description="Low complexity" evidence="2">
    <location>
        <begin position="204"/>
        <end position="213"/>
    </location>
</feature>
<evidence type="ECO:0000256" key="1">
    <source>
        <dbReference type="PROSITE-ProRule" id="PRU00266"/>
    </source>
</evidence>
<dbReference type="CDD" id="cd00048">
    <property type="entry name" value="DSRM_SF"/>
    <property type="match status" value="1"/>
</dbReference>
<dbReference type="SUPFAM" id="SSF54768">
    <property type="entry name" value="dsRNA-binding domain-like"/>
    <property type="match status" value="2"/>
</dbReference>
<feature type="domain" description="DRBM" evidence="3">
    <location>
        <begin position="34"/>
        <end position="104"/>
    </location>
</feature>
<dbReference type="AlphaFoldDB" id="A0A3N4KUP1"/>
<dbReference type="PROSITE" id="PS50137">
    <property type="entry name" value="DS_RBD"/>
    <property type="match status" value="1"/>
</dbReference>
<protein>
    <recommendedName>
        <fullName evidence="3">DRBM domain-containing protein</fullName>
    </recommendedName>
</protein>
<evidence type="ECO:0000259" key="3">
    <source>
        <dbReference type="PROSITE" id="PS50137"/>
    </source>
</evidence>
<dbReference type="Gene3D" id="3.30.160.20">
    <property type="match status" value="1"/>
</dbReference>
<dbReference type="GO" id="GO:0003723">
    <property type="term" value="F:RNA binding"/>
    <property type="evidence" value="ECO:0007669"/>
    <property type="project" value="UniProtKB-UniRule"/>
</dbReference>
<keyword evidence="5" id="KW-1185">Reference proteome</keyword>
<dbReference type="OrthoDB" id="5222339at2759"/>
<proteinExistence type="predicted"/>
<reference evidence="4 5" key="1">
    <citation type="journal article" date="2018" name="Nat. Ecol. Evol.">
        <title>Pezizomycetes genomes reveal the molecular basis of ectomycorrhizal truffle lifestyle.</title>
        <authorList>
            <person name="Murat C."/>
            <person name="Payen T."/>
            <person name="Noel B."/>
            <person name="Kuo A."/>
            <person name="Morin E."/>
            <person name="Chen J."/>
            <person name="Kohler A."/>
            <person name="Krizsan K."/>
            <person name="Balestrini R."/>
            <person name="Da Silva C."/>
            <person name="Montanini B."/>
            <person name="Hainaut M."/>
            <person name="Levati E."/>
            <person name="Barry K.W."/>
            <person name="Belfiori B."/>
            <person name="Cichocki N."/>
            <person name="Clum A."/>
            <person name="Dockter R.B."/>
            <person name="Fauchery L."/>
            <person name="Guy J."/>
            <person name="Iotti M."/>
            <person name="Le Tacon F."/>
            <person name="Lindquist E.A."/>
            <person name="Lipzen A."/>
            <person name="Malagnac F."/>
            <person name="Mello A."/>
            <person name="Molinier V."/>
            <person name="Miyauchi S."/>
            <person name="Poulain J."/>
            <person name="Riccioni C."/>
            <person name="Rubini A."/>
            <person name="Sitrit Y."/>
            <person name="Splivallo R."/>
            <person name="Traeger S."/>
            <person name="Wang M."/>
            <person name="Zifcakova L."/>
            <person name="Wipf D."/>
            <person name="Zambonelli A."/>
            <person name="Paolocci F."/>
            <person name="Nowrousian M."/>
            <person name="Ottonello S."/>
            <person name="Baldrian P."/>
            <person name="Spatafora J.W."/>
            <person name="Henrissat B."/>
            <person name="Nagy L.G."/>
            <person name="Aury J.M."/>
            <person name="Wincker P."/>
            <person name="Grigoriev I.V."/>
            <person name="Bonfante P."/>
            <person name="Martin F.M."/>
        </authorList>
    </citation>
    <scope>NUCLEOTIDE SEQUENCE [LARGE SCALE GENOMIC DNA]</scope>
    <source>
        <strain evidence="4 5">CCBAS932</strain>
    </source>
</reference>
<accession>A0A3N4KUP1</accession>
<organism evidence="4 5">
    <name type="scientific">Morchella conica CCBAS932</name>
    <dbReference type="NCBI Taxonomy" id="1392247"/>
    <lineage>
        <taxon>Eukaryota</taxon>
        <taxon>Fungi</taxon>
        <taxon>Dikarya</taxon>
        <taxon>Ascomycota</taxon>
        <taxon>Pezizomycotina</taxon>
        <taxon>Pezizomycetes</taxon>
        <taxon>Pezizales</taxon>
        <taxon>Morchellaceae</taxon>
        <taxon>Morchella</taxon>
    </lineage>
</organism>
<dbReference type="InParanoid" id="A0A3N4KUP1"/>
<gene>
    <name evidence="4" type="ORF">P167DRAFT_485045</name>
</gene>
<feature type="region of interest" description="Disordered" evidence="2">
    <location>
        <begin position="201"/>
        <end position="220"/>
    </location>
</feature>
<name>A0A3N4KUP1_9PEZI</name>
<dbReference type="Proteomes" id="UP000277580">
    <property type="component" value="Unassembled WGS sequence"/>
</dbReference>
<sequence>MEEAPQKSSKSKKIKEEKLLVTEPVVISTSITTTHVKDLHELCQSQVRMSPSFEFKAELPLGFSATLRLVGPEGIKEFQAEGAYPSKKHAKEAVAGLGLEYLRSLPKNSKSMMNESPEKDDTNWVGKLSDWCNSRKTRPEFTDYATPGAGFSCEIRLPAEPGYPGLEDEVFGDKNAAFKNKRSAKVAASKAAWIWLQKNSPAPSSNGSISGGTKKSGKLSKATGDVIYPKGSKPAAIVNLVCPRLGVNTPEYKFTPDPRTPGMYDVAAIIRRPNGPKDVMVGPLKNLYGKKKAREEMSAGVYNWIKKEAERQGVGIYEATDTDES</sequence>
<dbReference type="InterPro" id="IPR014720">
    <property type="entry name" value="dsRBD_dom"/>
</dbReference>
<evidence type="ECO:0000313" key="4">
    <source>
        <dbReference type="EMBL" id="RPB14236.1"/>
    </source>
</evidence>
<evidence type="ECO:0000256" key="2">
    <source>
        <dbReference type="SAM" id="MobiDB-lite"/>
    </source>
</evidence>
<evidence type="ECO:0000313" key="5">
    <source>
        <dbReference type="Proteomes" id="UP000277580"/>
    </source>
</evidence>
<dbReference type="EMBL" id="ML119119">
    <property type="protein sequence ID" value="RPB14236.1"/>
    <property type="molecule type" value="Genomic_DNA"/>
</dbReference>